<dbReference type="Proteomes" id="UP000826271">
    <property type="component" value="Unassembled WGS sequence"/>
</dbReference>
<feature type="transmembrane region" description="Helical" evidence="4">
    <location>
        <begin position="6"/>
        <end position="23"/>
    </location>
</feature>
<evidence type="ECO:0000256" key="2">
    <source>
        <dbReference type="ARBA" id="ARBA00022741"/>
    </source>
</evidence>
<evidence type="ECO:0000313" key="6">
    <source>
        <dbReference type="EMBL" id="KAG8371400.1"/>
    </source>
</evidence>
<dbReference type="GO" id="GO:0005524">
    <property type="term" value="F:ATP binding"/>
    <property type="evidence" value="ECO:0007669"/>
    <property type="project" value="UniProtKB-KW"/>
</dbReference>
<dbReference type="PROSITE" id="PS00108">
    <property type="entry name" value="PROTEIN_KINASE_ST"/>
    <property type="match status" value="1"/>
</dbReference>
<keyword evidence="1" id="KW-0723">Serine/threonine-protein kinase</keyword>
<feature type="domain" description="Serine-threonine/tyrosine-protein kinase catalytic" evidence="5">
    <location>
        <begin position="142"/>
        <end position="177"/>
    </location>
</feature>
<evidence type="ECO:0000256" key="3">
    <source>
        <dbReference type="ARBA" id="ARBA00022840"/>
    </source>
</evidence>
<keyword evidence="4" id="KW-0812">Transmembrane</keyword>
<evidence type="ECO:0000256" key="1">
    <source>
        <dbReference type="ARBA" id="ARBA00022527"/>
    </source>
</evidence>
<keyword evidence="1" id="KW-0808">Transferase</keyword>
<evidence type="ECO:0000259" key="5">
    <source>
        <dbReference type="Pfam" id="PF07714"/>
    </source>
</evidence>
<accession>A0AAV6WWT0</accession>
<keyword evidence="1" id="KW-0418">Kinase</keyword>
<dbReference type="InterPro" id="IPR011009">
    <property type="entry name" value="Kinase-like_dom_sf"/>
</dbReference>
<keyword evidence="4" id="KW-0472">Membrane</keyword>
<proteinExistence type="predicted"/>
<evidence type="ECO:0000256" key="4">
    <source>
        <dbReference type="SAM" id="Phobius"/>
    </source>
</evidence>
<dbReference type="SUPFAM" id="SSF56112">
    <property type="entry name" value="Protein kinase-like (PK-like)"/>
    <property type="match status" value="1"/>
</dbReference>
<dbReference type="AlphaFoldDB" id="A0AAV6WWT0"/>
<dbReference type="PANTHER" id="PTHR47989:SF62">
    <property type="entry name" value="OS05G0423500 PROTEIN"/>
    <property type="match status" value="1"/>
</dbReference>
<organism evidence="6 7">
    <name type="scientific">Buddleja alternifolia</name>
    <dbReference type="NCBI Taxonomy" id="168488"/>
    <lineage>
        <taxon>Eukaryota</taxon>
        <taxon>Viridiplantae</taxon>
        <taxon>Streptophyta</taxon>
        <taxon>Embryophyta</taxon>
        <taxon>Tracheophyta</taxon>
        <taxon>Spermatophyta</taxon>
        <taxon>Magnoliopsida</taxon>
        <taxon>eudicotyledons</taxon>
        <taxon>Gunneridae</taxon>
        <taxon>Pentapetalae</taxon>
        <taxon>asterids</taxon>
        <taxon>lamiids</taxon>
        <taxon>Lamiales</taxon>
        <taxon>Scrophulariaceae</taxon>
        <taxon>Buddlejeae</taxon>
        <taxon>Buddleja</taxon>
    </lineage>
</organism>
<keyword evidence="2" id="KW-0547">Nucleotide-binding</keyword>
<dbReference type="GO" id="GO:0004674">
    <property type="term" value="F:protein serine/threonine kinase activity"/>
    <property type="evidence" value="ECO:0007669"/>
    <property type="project" value="UniProtKB-KW"/>
</dbReference>
<keyword evidence="3" id="KW-0067">ATP-binding</keyword>
<dbReference type="Pfam" id="PF07714">
    <property type="entry name" value="PK_Tyr_Ser-Thr"/>
    <property type="match status" value="1"/>
</dbReference>
<dbReference type="PANTHER" id="PTHR47989">
    <property type="entry name" value="OS01G0750732 PROTEIN"/>
    <property type="match status" value="1"/>
</dbReference>
<dbReference type="InterPro" id="IPR001245">
    <property type="entry name" value="Ser-Thr/Tyr_kinase_cat_dom"/>
</dbReference>
<keyword evidence="4" id="KW-1133">Transmembrane helix</keyword>
<evidence type="ECO:0000313" key="7">
    <source>
        <dbReference type="Proteomes" id="UP000826271"/>
    </source>
</evidence>
<comment type="caution">
    <text evidence="6">The sequence shown here is derived from an EMBL/GenBank/DDBJ whole genome shotgun (WGS) entry which is preliminary data.</text>
</comment>
<gene>
    <name evidence="6" type="ORF">BUALT_Bualt13G0083800</name>
</gene>
<name>A0AAV6WWT0_9LAMI</name>
<dbReference type="Gene3D" id="3.30.200.20">
    <property type="entry name" value="Phosphorylase Kinase, domain 1"/>
    <property type="match status" value="1"/>
</dbReference>
<dbReference type="Gene3D" id="1.10.510.10">
    <property type="entry name" value="Transferase(Phosphotransferase) domain 1"/>
    <property type="match status" value="1"/>
</dbReference>
<sequence>MILSVSVGAPVALIMVGIVFFTHRRRKQECLRQSKTWVLISANRGTFHTTGSKNLIGTVVSVGSSFCYRIPFASLQEATNSFDESWVIGVGGLGKVYKGVLSDSTKIAAKRGNPKSQQGLTYALELQEDYTTSTVALPKWLFDHHDVKSANILLDENLVAKVADFGLSKRGPEIDQTHVDDT</sequence>
<dbReference type="InterPro" id="IPR008271">
    <property type="entry name" value="Ser/Thr_kinase_AS"/>
</dbReference>
<reference evidence="6" key="1">
    <citation type="submission" date="2019-10" db="EMBL/GenBank/DDBJ databases">
        <authorList>
            <person name="Zhang R."/>
            <person name="Pan Y."/>
            <person name="Wang J."/>
            <person name="Ma R."/>
            <person name="Yu S."/>
        </authorList>
    </citation>
    <scope>NUCLEOTIDE SEQUENCE</scope>
    <source>
        <strain evidence="6">LA-IB0</strain>
        <tissue evidence="6">Leaf</tissue>
    </source>
</reference>
<keyword evidence="7" id="KW-1185">Reference proteome</keyword>
<protein>
    <recommendedName>
        <fullName evidence="5">Serine-threonine/tyrosine-protein kinase catalytic domain-containing protein</fullName>
    </recommendedName>
</protein>
<dbReference type="EMBL" id="WHWC01000013">
    <property type="protein sequence ID" value="KAG8371400.1"/>
    <property type="molecule type" value="Genomic_DNA"/>
</dbReference>